<dbReference type="Gene3D" id="1.25.40.20">
    <property type="entry name" value="Ankyrin repeat-containing domain"/>
    <property type="match status" value="1"/>
</dbReference>
<evidence type="ECO:0000256" key="3">
    <source>
        <dbReference type="PROSITE-ProRule" id="PRU00023"/>
    </source>
</evidence>
<evidence type="ECO:0000256" key="2">
    <source>
        <dbReference type="ARBA" id="ARBA00023043"/>
    </source>
</evidence>
<dbReference type="GO" id="GO:0006357">
    <property type="term" value="P:regulation of transcription by RNA polymerase II"/>
    <property type="evidence" value="ECO:0007669"/>
    <property type="project" value="TreeGrafter"/>
</dbReference>
<feature type="repeat" description="ANK" evidence="3">
    <location>
        <begin position="68"/>
        <end position="100"/>
    </location>
</feature>
<keyword evidence="1" id="KW-0677">Repeat</keyword>
<keyword evidence="2 3" id="KW-0040">ANK repeat</keyword>
<evidence type="ECO:0000256" key="1">
    <source>
        <dbReference type="ARBA" id="ARBA00022737"/>
    </source>
</evidence>
<protein>
    <submittedName>
        <fullName evidence="4">Ankyrin repeat protein</fullName>
    </submittedName>
</protein>
<dbReference type="PROSITE" id="PS50088">
    <property type="entry name" value="ANK_REPEAT"/>
    <property type="match status" value="1"/>
</dbReference>
<dbReference type="InterPro" id="IPR002110">
    <property type="entry name" value="Ankyrin_rpt"/>
</dbReference>
<proteinExistence type="predicted"/>
<dbReference type="EMBL" id="KE124940">
    <property type="protein sequence ID" value="EPB74510.1"/>
    <property type="molecule type" value="Genomic_DNA"/>
</dbReference>
<reference evidence="4 5" key="1">
    <citation type="submission" date="2013-05" db="EMBL/GenBank/DDBJ databases">
        <title>Draft genome of the parasitic nematode Anyclostoma ceylanicum.</title>
        <authorList>
            <person name="Mitreva M."/>
        </authorList>
    </citation>
    <scope>NUCLEOTIDE SEQUENCE [LARGE SCALE GENOMIC DNA]</scope>
</reference>
<dbReference type="AlphaFoldDB" id="A0A0D6LR32"/>
<organism evidence="4 5">
    <name type="scientific">Ancylostoma ceylanicum</name>
    <dbReference type="NCBI Taxonomy" id="53326"/>
    <lineage>
        <taxon>Eukaryota</taxon>
        <taxon>Metazoa</taxon>
        <taxon>Ecdysozoa</taxon>
        <taxon>Nematoda</taxon>
        <taxon>Chromadorea</taxon>
        <taxon>Rhabditida</taxon>
        <taxon>Rhabditina</taxon>
        <taxon>Rhabditomorpha</taxon>
        <taxon>Strongyloidea</taxon>
        <taxon>Ancylostomatidae</taxon>
        <taxon>Ancylostomatinae</taxon>
        <taxon>Ancylostoma</taxon>
    </lineage>
</organism>
<dbReference type="PROSITE" id="PS50297">
    <property type="entry name" value="ANK_REP_REGION"/>
    <property type="match status" value="1"/>
</dbReference>
<name>A0A0D6LR32_9BILA</name>
<dbReference type="GO" id="GO:0005634">
    <property type="term" value="C:nucleus"/>
    <property type="evidence" value="ECO:0007669"/>
    <property type="project" value="TreeGrafter"/>
</dbReference>
<keyword evidence="5" id="KW-1185">Reference proteome</keyword>
<dbReference type="PANTHER" id="PTHR24126">
    <property type="entry name" value="ANKYRIN REPEAT, PH AND SEC7 DOMAIN CONTAINING PROTEIN SECG-RELATED"/>
    <property type="match status" value="1"/>
</dbReference>
<dbReference type="SUPFAM" id="SSF48403">
    <property type="entry name" value="Ankyrin repeat"/>
    <property type="match status" value="1"/>
</dbReference>
<dbReference type="InterPro" id="IPR036770">
    <property type="entry name" value="Ankyrin_rpt-contain_sf"/>
</dbReference>
<dbReference type="Pfam" id="PF13637">
    <property type="entry name" value="Ank_4"/>
    <property type="match status" value="1"/>
</dbReference>
<dbReference type="GO" id="GO:0061629">
    <property type="term" value="F:RNA polymerase II-specific DNA-binding transcription factor binding"/>
    <property type="evidence" value="ECO:0007669"/>
    <property type="project" value="TreeGrafter"/>
</dbReference>
<gene>
    <name evidence="4" type="ORF">ANCCEY_06410</name>
</gene>
<evidence type="ECO:0000313" key="4">
    <source>
        <dbReference type="EMBL" id="EPB74510.1"/>
    </source>
</evidence>
<accession>A0A0D6LR32</accession>
<dbReference type="Proteomes" id="UP000054495">
    <property type="component" value="Unassembled WGS sequence"/>
</dbReference>
<dbReference type="PANTHER" id="PTHR24126:SF14">
    <property type="entry name" value="ANK_REP_REGION DOMAIN-CONTAINING PROTEIN"/>
    <property type="match status" value="1"/>
</dbReference>
<evidence type="ECO:0000313" key="5">
    <source>
        <dbReference type="Proteomes" id="UP000054495"/>
    </source>
</evidence>
<sequence length="122" mass="13635">MALSTHYHEHKPNVPIIMEDVFGWVREGNAFQVRVWLDDHEHDLNVGCVCSSQLRVLILEALYCSDDHAFSLLHWAAKEGHVSIAEMLLSRGARVNATNMGDDTSLHLAAAHGHRPIVVVSF</sequence>
<dbReference type="SMART" id="SM00248">
    <property type="entry name" value="ANK"/>
    <property type="match status" value="1"/>
</dbReference>